<evidence type="ECO:0000313" key="2">
    <source>
        <dbReference type="EMBL" id="AKD25688.1"/>
    </source>
</evidence>
<proteinExistence type="predicted"/>
<sequence>MKTSTDLINKNHLPDTVSFKVIFLISYVVIFMAALFLVVLPASQKAWLFSGSDGGSFFKSVESGVYGFMSYLN</sequence>
<keyword evidence="1" id="KW-0812">Transmembrane</keyword>
<evidence type="ECO:0000313" key="3">
    <source>
        <dbReference type="Proteomes" id="UP000061135"/>
    </source>
</evidence>
<reference evidence="2 3" key="1">
    <citation type="submission" date="2014-03" db="EMBL/GenBank/DDBJ databases">
        <title>Genome of Polynucleobacter strain MWH-MoK4.</title>
        <authorList>
            <person name="Hahn M.W."/>
        </authorList>
    </citation>
    <scope>NUCLEOTIDE SEQUENCE [LARGE SCALE GENOMIC DNA]</scope>
    <source>
        <strain evidence="2 3">MWH-MoK4</strain>
    </source>
</reference>
<gene>
    <name evidence="2" type="ORF">CL55_00013550</name>
</gene>
<dbReference type="RefSeq" id="WP_046330417.1">
    <property type="nucleotide sequence ID" value="NZ_CP007501.1"/>
</dbReference>
<accession>A0A0E3V1R0</accession>
<dbReference type="HOGENOM" id="CLU_2701639_0_0_4"/>
<organism evidence="2 3">
    <name type="scientific">Polynucleobacter duraquae</name>
    <dbReference type="NCBI Taxonomy" id="1835254"/>
    <lineage>
        <taxon>Bacteria</taxon>
        <taxon>Pseudomonadati</taxon>
        <taxon>Pseudomonadota</taxon>
        <taxon>Betaproteobacteria</taxon>
        <taxon>Burkholderiales</taxon>
        <taxon>Burkholderiaceae</taxon>
        <taxon>Polynucleobacter</taxon>
    </lineage>
</organism>
<name>A0A0E3V1R0_9BURK</name>
<dbReference type="Proteomes" id="UP000061135">
    <property type="component" value="Chromosome"/>
</dbReference>
<dbReference type="PATRIC" id="fig|576611.7.peg.1377"/>
<dbReference type="AlphaFoldDB" id="A0A0E3V1R0"/>
<keyword evidence="1" id="KW-1133">Transmembrane helix</keyword>
<keyword evidence="3" id="KW-1185">Reference proteome</keyword>
<dbReference type="STRING" id="1835254.CL55_00013550"/>
<dbReference type="KEGG" id="pdq:CL55_00013550"/>
<dbReference type="EMBL" id="CP007501">
    <property type="protein sequence ID" value="AKD25688.1"/>
    <property type="molecule type" value="Genomic_DNA"/>
</dbReference>
<dbReference type="OrthoDB" id="9133376at2"/>
<keyword evidence="1" id="KW-0472">Membrane</keyword>
<protein>
    <submittedName>
        <fullName evidence="2">Uncharacterized protein</fullName>
    </submittedName>
</protein>
<feature type="transmembrane region" description="Helical" evidence="1">
    <location>
        <begin position="21"/>
        <end position="42"/>
    </location>
</feature>
<evidence type="ECO:0000256" key="1">
    <source>
        <dbReference type="SAM" id="Phobius"/>
    </source>
</evidence>